<dbReference type="InterPro" id="IPR001487">
    <property type="entry name" value="Bromodomain"/>
</dbReference>
<dbReference type="PROSITE" id="PS50014">
    <property type="entry name" value="BROMODOMAIN_2"/>
    <property type="match status" value="1"/>
</dbReference>
<dbReference type="InterPro" id="IPR018359">
    <property type="entry name" value="Bromodomain_CS"/>
</dbReference>
<evidence type="ECO:0000256" key="1">
    <source>
        <dbReference type="ARBA" id="ARBA00023117"/>
    </source>
</evidence>
<dbReference type="PROSITE" id="PS00633">
    <property type="entry name" value="BROMODOMAIN_1"/>
    <property type="match status" value="1"/>
</dbReference>
<keyword evidence="6" id="KW-1185">Reference proteome</keyword>
<sequence length="265" mass="30481">MVFPKPAASKAKIAVKTKGDSPTTTPLEPLRLFRVAAGWTTEARRPDVSTDSDSDRPIRKSSERLPCTQQRNSKRKAKLVEQIHYCDSILEELLVNQYAWPFLKPVDAKLHGLRDYYEVITHPMDMGTVKHRMDNREYDNPGEFARDMRLIFTNCYKYHPSGHELVAMANELQRIFELRYAKMPDESQSKKRKRSPQADDDDADSDSSWTSESSSDGSPSRDSEDGEEKCLRRLQQLQEQLHVVTEQIGRLAAGGRKQKKRKRKT</sequence>
<dbReference type="EMBL" id="JABSTR010000001">
    <property type="protein sequence ID" value="KAH9362077.1"/>
    <property type="molecule type" value="Genomic_DNA"/>
</dbReference>
<proteinExistence type="predicted"/>
<dbReference type="PANTHER" id="PTHR22880:SF225">
    <property type="entry name" value="BROMODOMAIN-CONTAINING PROTEIN BET-1-RELATED"/>
    <property type="match status" value="1"/>
</dbReference>
<evidence type="ECO:0000313" key="6">
    <source>
        <dbReference type="Proteomes" id="UP000821853"/>
    </source>
</evidence>
<organism evidence="5 6">
    <name type="scientific">Haemaphysalis longicornis</name>
    <name type="common">Bush tick</name>
    <dbReference type="NCBI Taxonomy" id="44386"/>
    <lineage>
        <taxon>Eukaryota</taxon>
        <taxon>Metazoa</taxon>
        <taxon>Ecdysozoa</taxon>
        <taxon>Arthropoda</taxon>
        <taxon>Chelicerata</taxon>
        <taxon>Arachnida</taxon>
        <taxon>Acari</taxon>
        <taxon>Parasitiformes</taxon>
        <taxon>Ixodida</taxon>
        <taxon>Ixodoidea</taxon>
        <taxon>Ixodidae</taxon>
        <taxon>Haemaphysalinae</taxon>
        <taxon>Haemaphysalis</taxon>
    </lineage>
</organism>
<dbReference type="GO" id="GO:0005634">
    <property type="term" value="C:nucleus"/>
    <property type="evidence" value="ECO:0007669"/>
    <property type="project" value="TreeGrafter"/>
</dbReference>
<dbReference type="GO" id="GO:0000785">
    <property type="term" value="C:chromatin"/>
    <property type="evidence" value="ECO:0007669"/>
    <property type="project" value="TreeGrafter"/>
</dbReference>
<dbReference type="InterPro" id="IPR050935">
    <property type="entry name" value="Bromo_chromatin_reader"/>
</dbReference>
<dbReference type="GO" id="GO:0006355">
    <property type="term" value="P:regulation of DNA-templated transcription"/>
    <property type="evidence" value="ECO:0007669"/>
    <property type="project" value="TreeGrafter"/>
</dbReference>
<dbReference type="OMA" id="AMECIQD"/>
<keyword evidence="1 2" id="KW-0103">Bromodomain</keyword>
<dbReference type="SMART" id="SM00297">
    <property type="entry name" value="BROMO"/>
    <property type="match status" value="1"/>
</dbReference>
<name>A0A9J6FGI8_HAELO</name>
<dbReference type="PANTHER" id="PTHR22880">
    <property type="entry name" value="FALZ-RELATED BROMODOMAIN-CONTAINING PROTEINS"/>
    <property type="match status" value="1"/>
</dbReference>
<reference evidence="5 6" key="1">
    <citation type="journal article" date="2020" name="Cell">
        <title>Large-Scale Comparative Analyses of Tick Genomes Elucidate Their Genetic Diversity and Vector Capacities.</title>
        <authorList>
            <consortium name="Tick Genome and Microbiome Consortium (TIGMIC)"/>
            <person name="Jia N."/>
            <person name="Wang J."/>
            <person name="Shi W."/>
            <person name="Du L."/>
            <person name="Sun Y."/>
            <person name="Zhan W."/>
            <person name="Jiang J.F."/>
            <person name="Wang Q."/>
            <person name="Zhang B."/>
            <person name="Ji P."/>
            <person name="Bell-Sakyi L."/>
            <person name="Cui X.M."/>
            <person name="Yuan T.T."/>
            <person name="Jiang B.G."/>
            <person name="Yang W.F."/>
            <person name="Lam T.T."/>
            <person name="Chang Q.C."/>
            <person name="Ding S.J."/>
            <person name="Wang X.J."/>
            <person name="Zhu J.G."/>
            <person name="Ruan X.D."/>
            <person name="Zhao L."/>
            <person name="Wei J.T."/>
            <person name="Ye R.Z."/>
            <person name="Que T.C."/>
            <person name="Du C.H."/>
            <person name="Zhou Y.H."/>
            <person name="Cheng J.X."/>
            <person name="Dai P.F."/>
            <person name="Guo W.B."/>
            <person name="Han X.H."/>
            <person name="Huang E.J."/>
            <person name="Li L.F."/>
            <person name="Wei W."/>
            <person name="Gao Y.C."/>
            <person name="Liu J.Z."/>
            <person name="Shao H.Z."/>
            <person name="Wang X."/>
            <person name="Wang C.C."/>
            <person name="Yang T.C."/>
            <person name="Huo Q.B."/>
            <person name="Li W."/>
            <person name="Chen H.Y."/>
            <person name="Chen S.E."/>
            <person name="Zhou L.G."/>
            <person name="Ni X.B."/>
            <person name="Tian J.H."/>
            <person name="Sheng Y."/>
            <person name="Liu T."/>
            <person name="Pan Y.S."/>
            <person name="Xia L.Y."/>
            <person name="Li J."/>
            <person name="Zhao F."/>
            <person name="Cao W.C."/>
        </authorList>
    </citation>
    <scope>NUCLEOTIDE SEQUENCE [LARGE SCALE GENOMIC DNA]</scope>
    <source>
        <strain evidence="5">HaeL-2018</strain>
    </source>
</reference>
<accession>A0A9J6FGI8</accession>
<feature type="compositionally biased region" description="Low complexity" evidence="3">
    <location>
        <begin position="206"/>
        <end position="218"/>
    </location>
</feature>
<dbReference type="VEuPathDB" id="VectorBase:HLOH_062148"/>
<evidence type="ECO:0000313" key="5">
    <source>
        <dbReference type="EMBL" id="KAH9362077.1"/>
    </source>
</evidence>
<evidence type="ECO:0000259" key="4">
    <source>
        <dbReference type="PROSITE" id="PS50014"/>
    </source>
</evidence>
<protein>
    <recommendedName>
        <fullName evidence="4">Bromo domain-containing protein</fullName>
    </recommendedName>
</protein>
<evidence type="ECO:0000256" key="3">
    <source>
        <dbReference type="SAM" id="MobiDB-lite"/>
    </source>
</evidence>
<dbReference type="InterPro" id="IPR036427">
    <property type="entry name" value="Bromodomain-like_sf"/>
</dbReference>
<dbReference type="Pfam" id="PF00439">
    <property type="entry name" value="Bromodomain"/>
    <property type="match status" value="1"/>
</dbReference>
<feature type="region of interest" description="Disordered" evidence="3">
    <location>
        <begin position="184"/>
        <end position="234"/>
    </location>
</feature>
<evidence type="ECO:0000256" key="2">
    <source>
        <dbReference type="PROSITE-ProRule" id="PRU00035"/>
    </source>
</evidence>
<dbReference type="GO" id="GO:0006338">
    <property type="term" value="P:chromatin remodeling"/>
    <property type="evidence" value="ECO:0007669"/>
    <property type="project" value="TreeGrafter"/>
</dbReference>
<dbReference type="Proteomes" id="UP000821853">
    <property type="component" value="Chromosome 1"/>
</dbReference>
<feature type="domain" description="Bromo" evidence="4">
    <location>
        <begin position="94"/>
        <end position="166"/>
    </location>
</feature>
<dbReference type="AlphaFoldDB" id="A0A9J6FGI8"/>
<dbReference type="Gene3D" id="1.20.920.10">
    <property type="entry name" value="Bromodomain-like"/>
    <property type="match status" value="1"/>
</dbReference>
<feature type="compositionally biased region" description="Basic and acidic residues" evidence="3">
    <location>
        <begin position="219"/>
        <end position="231"/>
    </location>
</feature>
<gene>
    <name evidence="5" type="ORF">HPB48_002055</name>
</gene>
<feature type="region of interest" description="Disordered" evidence="3">
    <location>
        <begin position="1"/>
        <end position="27"/>
    </location>
</feature>
<feature type="region of interest" description="Disordered" evidence="3">
    <location>
        <begin position="43"/>
        <end position="73"/>
    </location>
</feature>
<dbReference type="PRINTS" id="PR00503">
    <property type="entry name" value="BROMODOMAIN"/>
</dbReference>
<dbReference type="SUPFAM" id="SSF47370">
    <property type="entry name" value="Bromodomain"/>
    <property type="match status" value="1"/>
</dbReference>
<comment type="caution">
    <text evidence="5">The sequence shown here is derived from an EMBL/GenBank/DDBJ whole genome shotgun (WGS) entry which is preliminary data.</text>
</comment>
<dbReference type="OrthoDB" id="21449at2759"/>
<feature type="compositionally biased region" description="Basic and acidic residues" evidence="3">
    <location>
        <begin position="43"/>
        <end position="63"/>
    </location>
</feature>